<protein>
    <submittedName>
        <fullName evidence="1">DUF3500 domain-containing protein</fullName>
    </submittedName>
</protein>
<dbReference type="PANTHER" id="PTHR37489">
    <property type="entry name" value="DUF3500 DOMAIN-CONTAINING PROTEIN"/>
    <property type="match status" value="1"/>
</dbReference>
<dbReference type="EMBL" id="RAWE01000113">
    <property type="protein sequence ID" value="RKG99474.1"/>
    <property type="molecule type" value="Genomic_DNA"/>
</dbReference>
<name>A0A3A8K563_9BACT</name>
<dbReference type="AlphaFoldDB" id="A0A3A8K563"/>
<evidence type="ECO:0000313" key="1">
    <source>
        <dbReference type="EMBL" id="RKG99474.1"/>
    </source>
</evidence>
<sequence length="359" mass="41491">MSPYPDSSPGLHKLSVEMELMYSQYVMPSEHLLDVARAMAEAAVAYLAALTPHQRELSLFPFEETHRTLWEFEPLGAGNPRYGVPWPDLTSHQQQLLRELLRTGLGDQGLVKAETIREVETIQHPDQGTRSYSVWFYGAPSLERPWTWRFEGHHLSATFTICGGEISNTPLFVGVSPTCVHDNTDNPDVPVGTRAMPVEEDTSRALWESLDEAQRELCSIPLPDMMMRTPHVDRVERLPPQGIRVDALRPEQREWVHRLMRTFMGNVAPPLATRRYEEWVSAGQDELWLSAARANIRSEPWGHARPDGYYYRLQGPTFLIEFDDVQWGWQDTGHIHSMWRDYEDDFGFRLLRSYNTRMR</sequence>
<comment type="caution">
    <text evidence="1">The sequence shown here is derived from an EMBL/GenBank/DDBJ whole genome shotgun (WGS) entry which is preliminary data.</text>
</comment>
<accession>A0A3A8K563</accession>
<dbReference type="Pfam" id="PF12006">
    <property type="entry name" value="DUF3500"/>
    <property type="match status" value="1"/>
</dbReference>
<dbReference type="OrthoDB" id="581140at2"/>
<gene>
    <name evidence="1" type="ORF">D7X32_26475</name>
</gene>
<dbReference type="InterPro" id="IPR021889">
    <property type="entry name" value="DUF3500"/>
</dbReference>
<proteinExistence type="predicted"/>
<keyword evidence="2" id="KW-1185">Reference proteome</keyword>
<reference evidence="2" key="1">
    <citation type="submission" date="2018-09" db="EMBL/GenBank/DDBJ databases">
        <authorList>
            <person name="Livingstone P.G."/>
            <person name="Whitworth D.E."/>
        </authorList>
    </citation>
    <scope>NUCLEOTIDE SEQUENCE [LARGE SCALE GENOMIC DNA]</scope>
    <source>
        <strain evidence="2">CA043D</strain>
    </source>
</reference>
<dbReference type="Proteomes" id="UP000268313">
    <property type="component" value="Unassembled WGS sequence"/>
</dbReference>
<evidence type="ECO:0000313" key="2">
    <source>
        <dbReference type="Proteomes" id="UP000268313"/>
    </source>
</evidence>
<dbReference type="PANTHER" id="PTHR37489:SF1">
    <property type="entry name" value="DUF3500 DOMAIN-CONTAINING PROTEIN"/>
    <property type="match status" value="1"/>
</dbReference>
<organism evidence="1 2">
    <name type="scientific">Corallococcus carmarthensis</name>
    <dbReference type="NCBI Taxonomy" id="2316728"/>
    <lineage>
        <taxon>Bacteria</taxon>
        <taxon>Pseudomonadati</taxon>
        <taxon>Myxococcota</taxon>
        <taxon>Myxococcia</taxon>
        <taxon>Myxococcales</taxon>
        <taxon>Cystobacterineae</taxon>
        <taxon>Myxococcaceae</taxon>
        <taxon>Corallococcus</taxon>
    </lineage>
</organism>